<protein>
    <recommendedName>
        <fullName evidence="3">Phospholipase C/D domain-containing protein</fullName>
    </recommendedName>
</protein>
<accession>A0ABY6HLV1</accession>
<gene>
    <name evidence="1" type="ORF">NEF87_000773</name>
</gene>
<evidence type="ECO:0000313" key="1">
    <source>
        <dbReference type="EMBL" id="UYP44488.1"/>
    </source>
</evidence>
<sequence length="358" mass="42454">MVVDYLLHEDPRLEDAWGPYYTHEYLTYYATLPHQWMYDLEPVTLQPNPNFKDWRIGPKHIDYYKKSAHFETKLNPDECFDCEIRNGKYSSKPNPELKIEPWKILFLYCTEPDLHLDCDLNLHWSQKLTKGSHGYRHMEFSLFGKKFGCTSQCFQYYLSAAERAKSNRNKYWYWRFNSRATHYLADLGHPFHTKTVPYSKIFKYLGKPKKMMKILSALHSGHEVFTQKRLRDGFLPFKKAIVSGSQDGYESNKDLSFKKIEHYRKKSATRLSPIFHTMLEHFGDEFADVYDTDSIPSELKTLDFSKQTTYLENNAQHFLFSDSSNPGLIILNELTEKALYDVGFMFGLFFKHIYMTYH</sequence>
<keyword evidence="2" id="KW-1185">Reference proteome</keyword>
<dbReference type="Gene3D" id="1.10.575.10">
    <property type="entry name" value="P1 Nuclease"/>
    <property type="match status" value="1"/>
</dbReference>
<dbReference type="EMBL" id="CP104013">
    <property type="protein sequence ID" value="UYP44488.1"/>
    <property type="molecule type" value="Genomic_DNA"/>
</dbReference>
<dbReference type="Proteomes" id="UP001208689">
    <property type="component" value="Chromosome"/>
</dbReference>
<evidence type="ECO:0008006" key="3">
    <source>
        <dbReference type="Google" id="ProtNLM"/>
    </source>
</evidence>
<evidence type="ECO:0000313" key="2">
    <source>
        <dbReference type="Proteomes" id="UP001208689"/>
    </source>
</evidence>
<dbReference type="SUPFAM" id="SSF48537">
    <property type="entry name" value="Phospholipase C/P1 nuclease"/>
    <property type="match status" value="1"/>
</dbReference>
<organism evidence="1 2">
    <name type="scientific">Candidatus Lokiarchaeum ossiferum</name>
    <dbReference type="NCBI Taxonomy" id="2951803"/>
    <lineage>
        <taxon>Archaea</taxon>
        <taxon>Promethearchaeati</taxon>
        <taxon>Promethearchaeota</taxon>
        <taxon>Promethearchaeia</taxon>
        <taxon>Promethearchaeales</taxon>
        <taxon>Promethearchaeaceae</taxon>
        <taxon>Candidatus Lokiarchaeum</taxon>
    </lineage>
</organism>
<dbReference type="InterPro" id="IPR008947">
    <property type="entry name" value="PLipase_C/P1_nuclease_dom_sf"/>
</dbReference>
<reference evidence="1" key="1">
    <citation type="submission" date="2022-09" db="EMBL/GenBank/DDBJ databases">
        <title>Actin cytoskeleton and complex cell architecture in an #Asgard archaeon.</title>
        <authorList>
            <person name="Ponce Toledo R.I."/>
            <person name="Schleper C."/>
            <person name="Rodrigues Oliveira T."/>
            <person name="Wollweber F."/>
            <person name="Xu J."/>
            <person name="Rittmann S."/>
            <person name="Klingl A."/>
            <person name="Pilhofer M."/>
        </authorList>
    </citation>
    <scope>NUCLEOTIDE SEQUENCE</scope>
    <source>
        <strain evidence="1">B-35</strain>
    </source>
</reference>
<proteinExistence type="predicted"/>
<name>A0ABY6HLV1_9ARCH</name>